<dbReference type="PROSITE" id="PS50885">
    <property type="entry name" value="HAMP"/>
    <property type="match status" value="1"/>
</dbReference>
<dbReference type="InterPro" id="IPR036890">
    <property type="entry name" value="HATPase_C_sf"/>
</dbReference>
<feature type="transmembrane region" description="Helical" evidence="10">
    <location>
        <begin position="12"/>
        <end position="34"/>
    </location>
</feature>
<dbReference type="SMART" id="SM00304">
    <property type="entry name" value="HAMP"/>
    <property type="match status" value="1"/>
</dbReference>
<dbReference type="Gene3D" id="6.10.340.10">
    <property type="match status" value="1"/>
</dbReference>
<dbReference type="CDD" id="cd06225">
    <property type="entry name" value="HAMP"/>
    <property type="match status" value="1"/>
</dbReference>
<dbReference type="SUPFAM" id="SSF158472">
    <property type="entry name" value="HAMP domain-like"/>
    <property type="match status" value="1"/>
</dbReference>
<dbReference type="Gene3D" id="1.10.287.130">
    <property type="match status" value="1"/>
</dbReference>
<dbReference type="PROSITE" id="PS50109">
    <property type="entry name" value="HIS_KIN"/>
    <property type="match status" value="1"/>
</dbReference>
<evidence type="ECO:0000256" key="2">
    <source>
        <dbReference type="ARBA" id="ARBA00004370"/>
    </source>
</evidence>
<protein>
    <recommendedName>
        <fullName evidence="3">histidine kinase</fullName>
        <ecNumber evidence="3">2.7.13.3</ecNumber>
    </recommendedName>
</protein>
<dbReference type="Pfam" id="PF00512">
    <property type="entry name" value="HisKA"/>
    <property type="match status" value="1"/>
</dbReference>
<evidence type="ECO:0000256" key="3">
    <source>
        <dbReference type="ARBA" id="ARBA00012438"/>
    </source>
</evidence>
<keyword evidence="5" id="KW-0808">Transferase</keyword>
<dbReference type="GO" id="GO:0005886">
    <property type="term" value="C:plasma membrane"/>
    <property type="evidence" value="ECO:0007669"/>
    <property type="project" value="TreeGrafter"/>
</dbReference>
<dbReference type="InterPro" id="IPR036097">
    <property type="entry name" value="HisK_dim/P_sf"/>
</dbReference>
<dbReference type="SMART" id="SM00388">
    <property type="entry name" value="HisKA"/>
    <property type="match status" value="1"/>
</dbReference>
<gene>
    <name evidence="13" type="ORF">C8P70_13127</name>
</gene>
<evidence type="ECO:0000313" key="13">
    <source>
        <dbReference type="EMBL" id="TDS52436.1"/>
    </source>
</evidence>
<feature type="domain" description="HAMP" evidence="12">
    <location>
        <begin position="186"/>
        <end position="239"/>
    </location>
</feature>
<dbReference type="AlphaFoldDB" id="A0A4R7ESL7"/>
<feature type="transmembrane region" description="Helical" evidence="10">
    <location>
        <begin position="166"/>
        <end position="185"/>
    </location>
</feature>
<dbReference type="SUPFAM" id="SSF47384">
    <property type="entry name" value="Homodimeric domain of signal transducing histidine kinase"/>
    <property type="match status" value="1"/>
</dbReference>
<dbReference type="SUPFAM" id="SSF55874">
    <property type="entry name" value="ATPase domain of HSP90 chaperone/DNA topoisomerase II/histidine kinase"/>
    <property type="match status" value="1"/>
</dbReference>
<evidence type="ECO:0000256" key="9">
    <source>
        <dbReference type="ARBA" id="ARBA00023012"/>
    </source>
</evidence>
<dbReference type="Pfam" id="PF00672">
    <property type="entry name" value="HAMP"/>
    <property type="match status" value="1"/>
</dbReference>
<dbReference type="EC" id="2.7.13.3" evidence="3"/>
<dbReference type="Pfam" id="PF02518">
    <property type="entry name" value="HATPase_c"/>
    <property type="match status" value="1"/>
</dbReference>
<dbReference type="GO" id="GO:0000155">
    <property type="term" value="F:phosphorelay sensor kinase activity"/>
    <property type="evidence" value="ECO:0007669"/>
    <property type="project" value="InterPro"/>
</dbReference>
<dbReference type="SMART" id="SM00387">
    <property type="entry name" value="HATPase_c"/>
    <property type="match status" value="1"/>
</dbReference>
<keyword evidence="4" id="KW-0597">Phosphoprotein</keyword>
<sequence length="462" mass="53296">MFKNLSLKNRIALFYSFTFSIVLLVIFAFIYYTVNYGINKTLYEILKEETDHHFDYVLHEPTLEHYVHPHEWDEVEHTDVALNPVFIAIYNQEFQLVENSPNLVQNKLEWNKNQKENTPYLANYNTVELLISQTKLIHHGDVVGYLVVGVSTKHNQLALGYLKTGLMILFPISVVMIFIFARLIAGQSTKPVFSIIKTAKKITENNLSERITLPKNKDELYLLSITINSLVGRLETQLQKAKQFSADASHELRTPLAVVKGTLEILIRKKRTIEEYNEKINYTLKQVERLERLVEQFLVLSRVENNSIELKPSTFEIKKEVLNSIERFQVLLEEKQISVFTSDICTHTTENFKELFEIIIDNILSNAIKYSNFKGKITVSSFIKNNIYFLSFQDNGIGIDEKELQMIQNRFYRIDDNNSADTIGSGLGLNIATQLADISDIQLKIESQKKIGTVIFIGLKIK</sequence>
<organism evidence="13 14">
    <name type="scientific">Myroides indicus</name>
    <dbReference type="NCBI Taxonomy" id="1323422"/>
    <lineage>
        <taxon>Bacteria</taxon>
        <taxon>Pseudomonadati</taxon>
        <taxon>Bacteroidota</taxon>
        <taxon>Flavobacteriia</taxon>
        <taxon>Flavobacteriales</taxon>
        <taxon>Flavobacteriaceae</taxon>
        <taxon>Myroides</taxon>
    </lineage>
</organism>
<dbReference type="OrthoDB" id="594725at2"/>
<comment type="caution">
    <text evidence="13">The sequence shown here is derived from an EMBL/GenBank/DDBJ whole genome shotgun (WGS) entry which is preliminary data.</text>
</comment>
<evidence type="ECO:0000259" key="12">
    <source>
        <dbReference type="PROSITE" id="PS50885"/>
    </source>
</evidence>
<dbReference type="InterPro" id="IPR003661">
    <property type="entry name" value="HisK_dim/P_dom"/>
</dbReference>
<dbReference type="Gene3D" id="3.30.565.10">
    <property type="entry name" value="Histidine kinase-like ATPase, C-terminal domain"/>
    <property type="match status" value="1"/>
</dbReference>
<accession>A0A4R7ESL7</accession>
<dbReference type="Proteomes" id="UP000295215">
    <property type="component" value="Unassembled WGS sequence"/>
</dbReference>
<keyword evidence="10" id="KW-0472">Membrane</keyword>
<dbReference type="CDD" id="cd00075">
    <property type="entry name" value="HATPase"/>
    <property type="match status" value="1"/>
</dbReference>
<evidence type="ECO:0000256" key="1">
    <source>
        <dbReference type="ARBA" id="ARBA00000085"/>
    </source>
</evidence>
<keyword evidence="6 10" id="KW-0812">Transmembrane</keyword>
<dbReference type="FunFam" id="1.10.287.130:FF:000001">
    <property type="entry name" value="Two-component sensor histidine kinase"/>
    <property type="match status" value="1"/>
</dbReference>
<proteinExistence type="predicted"/>
<evidence type="ECO:0000256" key="5">
    <source>
        <dbReference type="ARBA" id="ARBA00022679"/>
    </source>
</evidence>
<keyword evidence="7 13" id="KW-0418">Kinase</keyword>
<keyword evidence="8 10" id="KW-1133">Transmembrane helix</keyword>
<keyword evidence="14" id="KW-1185">Reference proteome</keyword>
<dbReference type="InterPro" id="IPR003594">
    <property type="entry name" value="HATPase_dom"/>
</dbReference>
<evidence type="ECO:0000313" key="14">
    <source>
        <dbReference type="Proteomes" id="UP000295215"/>
    </source>
</evidence>
<dbReference type="PANTHER" id="PTHR45436">
    <property type="entry name" value="SENSOR HISTIDINE KINASE YKOH"/>
    <property type="match status" value="1"/>
</dbReference>
<dbReference type="InterPro" id="IPR003660">
    <property type="entry name" value="HAMP_dom"/>
</dbReference>
<evidence type="ECO:0000256" key="7">
    <source>
        <dbReference type="ARBA" id="ARBA00022777"/>
    </source>
</evidence>
<comment type="subcellular location">
    <subcellularLocation>
        <location evidence="2">Membrane</location>
    </subcellularLocation>
</comment>
<evidence type="ECO:0000256" key="4">
    <source>
        <dbReference type="ARBA" id="ARBA00022553"/>
    </source>
</evidence>
<name>A0A4R7ESL7_9FLAO</name>
<evidence type="ECO:0000256" key="8">
    <source>
        <dbReference type="ARBA" id="ARBA00022989"/>
    </source>
</evidence>
<dbReference type="CDD" id="cd00082">
    <property type="entry name" value="HisKA"/>
    <property type="match status" value="1"/>
</dbReference>
<feature type="domain" description="Histidine kinase" evidence="11">
    <location>
        <begin position="247"/>
        <end position="462"/>
    </location>
</feature>
<dbReference type="PANTHER" id="PTHR45436:SF5">
    <property type="entry name" value="SENSOR HISTIDINE KINASE TRCS"/>
    <property type="match status" value="1"/>
</dbReference>
<evidence type="ECO:0000256" key="10">
    <source>
        <dbReference type="SAM" id="Phobius"/>
    </source>
</evidence>
<evidence type="ECO:0000256" key="6">
    <source>
        <dbReference type="ARBA" id="ARBA00022692"/>
    </source>
</evidence>
<dbReference type="InterPro" id="IPR005467">
    <property type="entry name" value="His_kinase_dom"/>
</dbReference>
<evidence type="ECO:0000259" key="11">
    <source>
        <dbReference type="PROSITE" id="PS50109"/>
    </source>
</evidence>
<keyword evidence="9" id="KW-0902">Two-component regulatory system</keyword>
<dbReference type="EMBL" id="SOAG01000031">
    <property type="protein sequence ID" value="TDS52436.1"/>
    <property type="molecule type" value="Genomic_DNA"/>
</dbReference>
<comment type="catalytic activity">
    <reaction evidence="1">
        <text>ATP + protein L-histidine = ADP + protein N-phospho-L-histidine.</text>
        <dbReference type="EC" id="2.7.13.3"/>
    </reaction>
</comment>
<reference evidence="13 14" key="1">
    <citation type="submission" date="2019-03" db="EMBL/GenBank/DDBJ databases">
        <title>Genomic Encyclopedia of Archaeal and Bacterial Type Strains, Phase II (KMG-II): from individual species to whole genera.</title>
        <authorList>
            <person name="Goeker M."/>
        </authorList>
    </citation>
    <scope>NUCLEOTIDE SEQUENCE [LARGE SCALE GENOMIC DNA]</scope>
    <source>
        <strain evidence="13 14">DSM 28213</strain>
    </source>
</reference>
<dbReference type="InterPro" id="IPR050428">
    <property type="entry name" value="TCS_sensor_his_kinase"/>
</dbReference>